<reference evidence="1 2" key="1">
    <citation type="journal article" date="2023" name="Commun. Biol.">
        <title>Genome analysis of Parmales, the sister group of diatoms, reveals the evolutionary specialization of diatoms from phago-mixotrophs to photoautotrophs.</title>
        <authorList>
            <person name="Ban H."/>
            <person name="Sato S."/>
            <person name="Yoshikawa S."/>
            <person name="Yamada K."/>
            <person name="Nakamura Y."/>
            <person name="Ichinomiya M."/>
            <person name="Sato N."/>
            <person name="Blanc-Mathieu R."/>
            <person name="Endo H."/>
            <person name="Kuwata A."/>
            <person name="Ogata H."/>
        </authorList>
    </citation>
    <scope>NUCLEOTIDE SEQUENCE [LARGE SCALE GENOMIC DNA]</scope>
</reference>
<keyword evidence="2" id="KW-1185">Reference proteome</keyword>
<dbReference type="Proteomes" id="UP001165060">
    <property type="component" value="Unassembled WGS sequence"/>
</dbReference>
<sequence length="211" mass="21836">MLSSPSAPPLSESLLDDMLSNSDPNAFLRPAPRSQWKHSSCCELHLLGAGGALESRTPRRQCCGCLDKGPGYLAGHCAQMPCSFGRLASVASGGELSAPLCGCGLAVGVVAGFGLMGAPVLPCAVSVRRRITARYNISESYLSSVLHVLCCPGASLAQMAMEVEEREGGEIGNCGGWERAKGGALDEDAAVAGGGFRWDSSDSKGGMKMVR</sequence>
<proteinExistence type="predicted"/>
<dbReference type="EMBL" id="BRYB01005029">
    <property type="protein sequence ID" value="GMI19521.1"/>
    <property type="molecule type" value="Genomic_DNA"/>
</dbReference>
<comment type="caution">
    <text evidence="1">The sequence shown here is derived from an EMBL/GenBank/DDBJ whole genome shotgun (WGS) entry which is preliminary data.</text>
</comment>
<name>A0ABQ6M4Y4_9STRA</name>
<organism evidence="1 2">
    <name type="scientific">Tetraparma gracilis</name>
    <dbReference type="NCBI Taxonomy" id="2962635"/>
    <lineage>
        <taxon>Eukaryota</taxon>
        <taxon>Sar</taxon>
        <taxon>Stramenopiles</taxon>
        <taxon>Ochrophyta</taxon>
        <taxon>Bolidophyceae</taxon>
        <taxon>Parmales</taxon>
        <taxon>Triparmaceae</taxon>
        <taxon>Tetraparma</taxon>
    </lineage>
</organism>
<evidence type="ECO:0000313" key="2">
    <source>
        <dbReference type="Proteomes" id="UP001165060"/>
    </source>
</evidence>
<evidence type="ECO:0000313" key="1">
    <source>
        <dbReference type="EMBL" id="GMI19521.1"/>
    </source>
</evidence>
<gene>
    <name evidence="1" type="ORF">TeGR_g6731</name>
</gene>
<accession>A0ABQ6M4Y4</accession>
<protein>
    <submittedName>
        <fullName evidence="1">Uncharacterized protein</fullName>
    </submittedName>
</protein>